<feature type="non-terminal residue" evidence="10">
    <location>
        <position position="412"/>
    </location>
</feature>
<evidence type="ECO:0000313" key="11">
    <source>
        <dbReference type="Proteomes" id="UP000228952"/>
    </source>
</evidence>
<keyword evidence="3 8" id="KW-0547">Nucleotide-binding</keyword>
<keyword evidence="6 8" id="KW-0239">DNA-directed DNA polymerase</keyword>
<evidence type="ECO:0000256" key="4">
    <source>
        <dbReference type="ARBA" id="ARBA00022833"/>
    </source>
</evidence>
<protein>
    <recommendedName>
        <fullName evidence="8">DNA polymerase III subunit gamma/tau</fullName>
        <ecNumber evidence="8">2.7.7.7</ecNumber>
    </recommendedName>
</protein>
<dbReference type="PANTHER" id="PTHR11669:SF0">
    <property type="entry name" value="PROTEIN STICHEL-LIKE 2"/>
    <property type="match status" value="1"/>
</dbReference>
<dbReference type="GO" id="GO:0003677">
    <property type="term" value="F:DNA binding"/>
    <property type="evidence" value="ECO:0007669"/>
    <property type="project" value="InterPro"/>
</dbReference>
<dbReference type="NCBIfam" id="TIGR02397">
    <property type="entry name" value="dnaX_nterm"/>
    <property type="match status" value="1"/>
</dbReference>
<keyword evidence="8" id="KW-0235">DNA replication</keyword>
<evidence type="ECO:0000256" key="2">
    <source>
        <dbReference type="ARBA" id="ARBA00022723"/>
    </source>
</evidence>
<dbReference type="AlphaFoldDB" id="A0A2M7W1W9"/>
<evidence type="ECO:0000256" key="5">
    <source>
        <dbReference type="ARBA" id="ARBA00022840"/>
    </source>
</evidence>
<dbReference type="InterPro" id="IPR050238">
    <property type="entry name" value="DNA_Rep/Repair_Clamp_Loader"/>
</dbReference>
<comment type="caution">
    <text evidence="10">The sequence shown here is derived from an EMBL/GenBank/DDBJ whole genome shotgun (WGS) entry which is preliminary data.</text>
</comment>
<dbReference type="InterPro" id="IPR008921">
    <property type="entry name" value="DNA_pol3_clamp-load_cplx_C"/>
</dbReference>
<dbReference type="InterPro" id="IPR012763">
    <property type="entry name" value="DNA_pol_III_sug/sutau_N"/>
</dbReference>
<comment type="subunit">
    <text evidence="8">DNA polymerase III contains a core (composed of alpha, epsilon and theta chains) that associates with a tau subunit. This core dimerizes to form the POLIII' complex. PolIII' associates with the gamma complex (composed of gamma, delta, delta', psi and chi chains) and with the beta chain to form the complete DNA polymerase III complex.</text>
</comment>
<keyword evidence="8" id="KW-0548">Nucleotidyltransferase</keyword>
<evidence type="ECO:0000259" key="9">
    <source>
        <dbReference type="SMART" id="SM00382"/>
    </source>
</evidence>
<comment type="similarity">
    <text evidence="1 8">Belongs to the DnaX/STICHEL family.</text>
</comment>
<name>A0A2M7W1W9_9BACT</name>
<dbReference type="GO" id="GO:0009360">
    <property type="term" value="C:DNA polymerase III complex"/>
    <property type="evidence" value="ECO:0007669"/>
    <property type="project" value="InterPro"/>
</dbReference>
<dbReference type="CDD" id="cd00009">
    <property type="entry name" value="AAA"/>
    <property type="match status" value="1"/>
</dbReference>
<dbReference type="GO" id="GO:0046872">
    <property type="term" value="F:metal ion binding"/>
    <property type="evidence" value="ECO:0007669"/>
    <property type="project" value="UniProtKB-KW"/>
</dbReference>
<dbReference type="SMART" id="SM00382">
    <property type="entry name" value="AAA"/>
    <property type="match status" value="1"/>
</dbReference>
<evidence type="ECO:0000256" key="7">
    <source>
        <dbReference type="ARBA" id="ARBA00049244"/>
    </source>
</evidence>
<dbReference type="Proteomes" id="UP000228952">
    <property type="component" value="Unassembled WGS sequence"/>
</dbReference>
<gene>
    <name evidence="8" type="primary">dnaX</name>
    <name evidence="10" type="ORF">COX64_02605</name>
</gene>
<keyword evidence="4" id="KW-0862">Zinc</keyword>
<dbReference type="SUPFAM" id="SSF48019">
    <property type="entry name" value="post-AAA+ oligomerization domain-like"/>
    <property type="match status" value="1"/>
</dbReference>
<evidence type="ECO:0000256" key="1">
    <source>
        <dbReference type="ARBA" id="ARBA00006360"/>
    </source>
</evidence>
<comment type="catalytic activity">
    <reaction evidence="7 8">
        <text>DNA(n) + a 2'-deoxyribonucleoside 5'-triphosphate = DNA(n+1) + diphosphate</text>
        <dbReference type="Rhea" id="RHEA:22508"/>
        <dbReference type="Rhea" id="RHEA-COMP:17339"/>
        <dbReference type="Rhea" id="RHEA-COMP:17340"/>
        <dbReference type="ChEBI" id="CHEBI:33019"/>
        <dbReference type="ChEBI" id="CHEBI:61560"/>
        <dbReference type="ChEBI" id="CHEBI:173112"/>
        <dbReference type="EC" id="2.7.7.7"/>
    </reaction>
</comment>
<evidence type="ECO:0000256" key="6">
    <source>
        <dbReference type="ARBA" id="ARBA00022932"/>
    </source>
</evidence>
<comment type="function">
    <text evidence="8">DNA polymerase III is a complex, multichain enzyme responsible for most of the replicative synthesis in bacteria. This DNA polymerase also exhibits 3' to 5' exonuclease activity.</text>
</comment>
<accession>A0A2M7W1W9</accession>
<keyword evidence="8" id="KW-0808">Transferase</keyword>
<proteinExistence type="inferred from homology"/>
<dbReference type="PRINTS" id="PR00300">
    <property type="entry name" value="CLPPROTEASEA"/>
</dbReference>
<dbReference type="EMBL" id="PFQB01000068">
    <property type="protein sequence ID" value="PJA13950.1"/>
    <property type="molecule type" value="Genomic_DNA"/>
</dbReference>
<feature type="domain" description="AAA+ ATPase" evidence="9">
    <location>
        <begin position="35"/>
        <end position="176"/>
    </location>
</feature>
<dbReference type="InterPro" id="IPR027417">
    <property type="entry name" value="P-loop_NTPase"/>
</dbReference>
<dbReference type="Pfam" id="PF13177">
    <property type="entry name" value="DNA_pol3_delta2"/>
    <property type="match status" value="1"/>
</dbReference>
<dbReference type="Gene3D" id="3.40.50.300">
    <property type="entry name" value="P-loop containing nucleotide triphosphate hydrolases"/>
    <property type="match status" value="1"/>
</dbReference>
<evidence type="ECO:0000256" key="3">
    <source>
        <dbReference type="ARBA" id="ARBA00022741"/>
    </source>
</evidence>
<evidence type="ECO:0000313" key="10">
    <source>
        <dbReference type="EMBL" id="PJA13950.1"/>
    </source>
</evidence>
<dbReference type="FunFam" id="3.40.50.300:FF:000014">
    <property type="entry name" value="DNA polymerase III subunit gamma/tau"/>
    <property type="match status" value="1"/>
</dbReference>
<reference evidence="11" key="1">
    <citation type="submission" date="2017-09" db="EMBL/GenBank/DDBJ databases">
        <title>Depth-based differentiation of microbial function through sediment-hosted aquifers and enrichment of novel symbionts in the deep terrestrial subsurface.</title>
        <authorList>
            <person name="Probst A.J."/>
            <person name="Ladd B."/>
            <person name="Jarett J.K."/>
            <person name="Geller-Mcgrath D.E."/>
            <person name="Sieber C.M.K."/>
            <person name="Emerson J.B."/>
            <person name="Anantharaman K."/>
            <person name="Thomas B.C."/>
            <person name="Malmstrom R."/>
            <person name="Stieglmeier M."/>
            <person name="Klingl A."/>
            <person name="Woyke T."/>
            <person name="Ryan C.M."/>
            <person name="Banfield J.F."/>
        </authorList>
    </citation>
    <scope>NUCLEOTIDE SEQUENCE [LARGE SCALE GENOMIC DNA]</scope>
</reference>
<organism evidence="10 11">
    <name type="scientific">Candidatus Dojkabacteria bacterium CG_4_10_14_0_2_um_filter_Dojkabacteria_WS6_41_15</name>
    <dbReference type="NCBI Taxonomy" id="2014249"/>
    <lineage>
        <taxon>Bacteria</taxon>
        <taxon>Candidatus Dojkabacteria</taxon>
    </lineage>
</organism>
<keyword evidence="2" id="KW-0479">Metal-binding</keyword>
<dbReference type="GO" id="GO:0005524">
    <property type="term" value="F:ATP binding"/>
    <property type="evidence" value="ECO:0007669"/>
    <property type="project" value="UniProtKB-KW"/>
</dbReference>
<dbReference type="GO" id="GO:0003887">
    <property type="term" value="F:DNA-directed DNA polymerase activity"/>
    <property type="evidence" value="ECO:0007669"/>
    <property type="project" value="UniProtKB-KW"/>
</dbReference>
<dbReference type="EC" id="2.7.7.7" evidence="8"/>
<sequence length="412" mass="45588">MPSLYSTHRPKEFAQLIGQSHITKLLKAELSKGLLGHAYLFIGPRGTGKTTTARIFAKALNCTKLKNGEPCGECDMCLAFEAGKFLDLIEIDAASNRGIDEIRELKEKMEYNPSMGKQKVYIIDEVHMLTKEAFNALLKTLEEPPSFVTFILATTEPHKVPATIMSRCEKYEFRLGGTKELTLTLTSIMETEKIKVDKKGVELLVSHAGGSYRDAISLLDTIVAATGDTELTFEEVRNALGLPDIELIHSYVMAIAEKNLSTALATLDEIFTRGTNTAQFTKSVILLFRDTMLEKEKAEEIGQELAVLSKARFTEIIKTLLEAYSAQKYAFDQRLPLQLATIHLIPDDDTAISLPSVKKAEKKQNDTEVVKEAITEITVTEPTTSVVAESASETVATPKLKLKRKKKKAVTA</sequence>
<dbReference type="NCBIfam" id="NF004046">
    <property type="entry name" value="PRK05563.1"/>
    <property type="match status" value="1"/>
</dbReference>
<dbReference type="PANTHER" id="PTHR11669">
    <property type="entry name" value="REPLICATION FACTOR C / DNA POLYMERASE III GAMMA-TAU SUBUNIT"/>
    <property type="match status" value="1"/>
</dbReference>
<dbReference type="SUPFAM" id="SSF52540">
    <property type="entry name" value="P-loop containing nucleoside triphosphate hydrolases"/>
    <property type="match status" value="1"/>
</dbReference>
<dbReference type="InterPro" id="IPR003593">
    <property type="entry name" value="AAA+_ATPase"/>
</dbReference>
<evidence type="ECO:0000256" key="8">
    <source>
        <dbReference type="RuleBase" id="RU364063"/>
    </source>
</evidence>
<dbReference type="InterPro" id="IPR001270">
    <property type="entry name" value="ClpA/B"/>
</dbReference>
<dbReference type="Gene3D" id="1.10.8.60">
    <property type="match status" value="1"/>
</dbReference>
<keyword evidence="5 8" id="KW-0067">ATP-binding</keyword>
<dbReference type="GO" id="GO:0006261">
    <property type="term" value="P:DNA-templated DNA replication"/>
    <property type="evidence" value="ECO:0007669"/>
    <property type="project" value="TreeGrafter"/>
</dbReference>
<dbReference type="Pfam" id="PF22608">
    <property type="entry name" value="DNAX_ATPase_lid"/>
    <property type="match status" value="1"/>
</dbReference>
<dbReference type="InterPro" id="IPR045085">
    <property type="entry name" value="HLD_clamp_pol_III_gamma_tau"/>
</dbReference>